<keyword evidence="5" id="KW-0479">Metal-binding</keyword>
<feature type="transmembrane region" description="Helical" evidence="6">
    <location>
        <begin position="177"/>
        <end position="198"/>
    </location>
</feature>
<evidence type="ECO:0000313" key="8">
    <source>
        <dbReference type="Proteomes" id="UP000281547"/>
    </source>
</evidence>
<evidence type="ECO:0000256" key="2">
    <source>
        <dbReference type="ARBA" id="ARBA00022692"/>
    </source>
</evidence>
<evidence type="ECO:0000256" key="1">
    <source>
        <dbReference type="ARBA" id="ARBA00004141"/>
    </source>
</evidence>
<dbReference type="PANTHER" id="PTHR20855:SF3">
    <property type="entry name" value="LD03007P"/>
    <property type="match status" value="1"/>
</dbReference>
<feature type="transmembrane region" description="Helical" evidence="6">
    <location>
        <begin position="29"/>
        <end position="53"/>
    </location>
</feature>
<keyword evidence="8" id="KW-1185">Reference proteome</keyword>
<reference evidence="7 8" key="1">
    <citation type="journal article" date="2016" name="Int. J. Syst. Evol. Microbiol.">
        <title>Arsenicitalea aurantiaca gen. nov., sp. nov., a new member of the family Hyphomicrobiaceae, isolated from high-arsenic sediment.</title>
        <authorList>
            <person name="Mu Y."/>
            <person name="Zhou L."/>
            <person name="Zeng X.C."/>
            <person name="Liu L."/>
            <person name="Pan Y."/>
            <person name="Chen X."/>
            <person name="Wang J."/>
            <person name="Li S."/>
            <person name="Li W.J."/>
            <person name="Wang Y."/>
        </authorList>
    </citation>
    <scope>NUCLEOTIDE SEQUENCE [LARGE SCALE GENOMIC DNA]</scope>
    <source>
        <strain evidence="7 8">42-50</strain>
    </source>
</reference>
<evidence type="ECO:0000256" key="6">
    <source>
        <dbReference type="SAM" id="Phobius"/>
    </source>
</evidence>
<keyword evidence="5" id="KW-0862">Zinc</keyword>
<evidence type="ECO:0000313" key="7">
    <source>
        <dbReference type="EMBL" id="RUT32592.1"/>
    </source>
</evidence>
<dbReference type="AlphaFoldDB" id="A0A433XEU8"/>
<evidence type="ECO:0000256" key="5">
    <source>
        <dbReference type="PIRSR" id="PIRSR604254-1"/>
    </source>
</evidence>
<dbReference type="EMBL" id="RZNJ01000002">
    <property type="protein sequence ID" value="RUT32592.1"/>
    <property type="molecule type" value="Genomic_DNA"/>
</dbReference>
<keyword evidence="3 6" id="KW-1133">Transmembrane helix</keyword>
<evidence type="ECO:0000256" key="4">
    <source>
        <dbReference type="ARBA" id="ARBA00023136"/>
    </source>
</evidence>
<dbReference type="OrthoDB" id="9813689at2"/>
<feature type="transmembrane region" description="Helical" evidence="6">
    <location>
        <begin position="100"/>
        <end position="119"/>
    </location>
</feature>
<feature type="transmembrane region" description="Helical" evidence="6">
    <location>
        <begin position="210"/>
        <end position="230"/>
    </location>
</feature>
<sequence length="232" mass="25178">MDTPTPHSAHPTHRSWWHRGRAYTLAETIADGIVHGVGLLVALVAGSLLIYFAAAHTAPEAVPALAFYVGSLVVLLSVSLAFNLAPISRLKMHLARFDQAAIFLFMAGSYTPFLAILGGTTGGRLMMVLVWGSALIGIALKLIVPQRFGRVAILLYLAIGWSGILVFQALAETLPASTLWLLLAGGIVYSLGIIFHLWERMPFQNALWHVFVVIGASLHLLAVFDCMVLRRL</sequence>
<dbReference type="PANTHER" id="PTHR20855">
    <property type="entry name" value="ADIPOR/PROGESTIN RECEPTOR-RELATED"/>
    <property type="match status" value="1"/>
</dbReference>
<comment type="subcellular location">
    <subcellularLocation>
        <location evidence="1">Membrane</location>
        <topology evidence="1">Multi-pass membrane protein</topology>
    </subcellularLocation>
</comment>
<name>A0A433XEU8_9HYPH</name>
<feature type="transmembrane region" description="Helical" evidence="6">
    <location>
        <begin position="151"/>
        <end position="171"/>
    </location>
</feature>
<dbReference type="Proteomes" id="UP000281547">
    <property type="component" value="Unassembled WGS sequence"/>
</dbReference>
<feature type="transmembrane region" description="Helical" evidence="6">
    <location>
        <begin position="125"/>
        <end position="144"/>
    </location>
</feature>
<proteinExistence type="predicted"/>
<dbReference type="Pfam" id="PF03006">
    <property type="entry name" value="HlyIII"/>
    <property type="match status" value="1"/>
</dbReference>
<accession>A0A433XEU8</accession>
<dbReference type="RefSeq" id="WP_127187549.1">
    <property type="nucleotide sequence ID" value="NZ_RZNJ01000002.1"/>
</dbReference>
<comment type="caution">
    <text evidence="7">The sequence shown here is derived from an EMBL/GenBank/DDBJ whole genome shotgun (WGS) entry which is preliminary data.</text>
</comment>
<feature type="transmembrane region" description="Helical" evidence="6">
    <location>
        <begin position="65"/>
        <end position="88"/>
    </location>
</feature>
<protein>
    <submittedName>
        <fullName evidence="7">Hemolysin III family protein</fullName>
    </submittedName>
</protein>
<dbReference type="GO" id="GO:0046872">
    <property type="term" value="F:metal ion binding"/>
    <property type="evidence" value="ECO:0007669"/>
    <property type="project" value="UniProtKB-KW"/>
</dbReference>
<keyword evidence="2 6" id="KW-0812">Transmembrane</keyword>
<evidence type="ECO:0000256" key="3">
    <source>
        <dbReference type="ARBA" id="ARBA00022989"/>
    </source>
</evidence>
<dbReference type="InterPro" id="IPR004254">
    <property type="entry name" value="AdipoR/HlyIII-related"/>
</dbReference>
<keyword evidence="4 6" id="KW-0472">Membrane</keyword>
<organism evidence="7 8">
    <name type="scientific">Arsenicitalea aurantiaca</name>
    <dbReference type="NCBI Taxonomy" id="1783274"/>
    <lineage>
        <taxon>Bacteria</taxon>
        <taxon>Pseudomonadati</taxon>
        <taxon>Pseudomonadota</taxon>
        <taxon>Alphaproteobacteria</taxon>
        <taxon>Hyphomicrobiales</taxon>
        <taxon>Devosiaceae</taxon>
        <taxon>Arsenicitalea</taxon>
    </lineage>
</organism>
<gene>
    <name evidence="7" type="ORF">EMQ25_05420</name>
</gene>
<feature type="binding site" evidence="5">
    <location>
        <position position="209"/>
    </location>
    <ligand>
        <name>Zn(2+)</name>
        <dbReference type="ChEBI" id="CHEBI:29105"/>
    </ligand>
</feature>
<dbReference type="GO" id="GO:0016020">
    <property type="term" value="C:membrane"/>
    <property type="evidence" value="ECO:0007669"/>
    <property type="project" value="UniProtKB-SubCell"/>
</dbReference>